<organism evidence="2 3">
    <name type="scientific">Phytophthora aleatoria</name>
    <dbReference type="NCBI Taxonomy" id="2496075"/>
    <lineage>
        <taxon>Eukaryota</taxon>
        <taxon>Sar</taxon>
        <taxon>Stramenopiles</taxon>
        <taxon>Oomycota</taxon>
        <taxon>Peronosporomycetes</taxon>
        <taxon>Peronosporales</taxon>
        <taxon>Peronosporaceae</taxon>
        <taxon>Phytophthora</taxon>
    </lineage>
</organism>
<keyword evidence="3" id="KW-1185">Reference proteome</keyword>
<feature type="signal peptide" evidence="1">
    <location>
        <begin position="1"/>
        <end position="24"/>
    </location>
</feature>
<protein>
    <submittedName>
        <fullName evidence="2">Uncharacterized protein</fullName>
    </submittedName>
</protein>
<evidence type="ECO:0000256" key="1">
    <source>
        <dbReference type="SAM" id="SignalP"/>
    </source>
</evidence>
<sequence length="80" mass="8467">MRFGVFVVLLVATLVAYCTIFASAENVALVNSAGINGRLLCSDAVNPDNVSKNVAAFVSKLTKNDKAKRCYICHGESSAV</sequence>
<evidence type="ECO:0000313" key="3">
    <source>
        <dbReference type="Proteomes" id="UP000709295"/>
    </source>
</evidence>
<proteinExistence type="predicted"/>
<dbReference type="AlphaFoldDB" id="A0A8J5ITF1"/>
<feature type="chain" id="PRO_5035206317" evidence="1">
    <location>
        <begin position="25"/>
        <end position="80"/>
    </location>
</feature>
<keyword evidence="1" id="KW-0732">Signal</keyword>
<evidence type="ECO:0000313" key="2">
    <source>
        <dbReference type="EMBL" id="KAG6973635.1"/>
    </source>
</evidence>
<dbReference type="Proteomes" id="UP000709295">
    <property type="component" value="Unassembled WGS sequence"/>
</dbReference>
<reference evidence="2" key="1">
    <citation type="submission" date="2021-01" db="EMBL/GenBank/DDBJ databases">
        <title>Phytophthora aleatoria, a newly-described species from Pinus radiata is distinct from Phytophthora cactorum isolates based on comparative genomics.</title>
        <authorList>
            <person name="Mcdougal R."/>
            <person name="Panda P."/>
            <person name="Williams N."/>
            <person name="Studholme D.J."/>
        </authorList>
    </citation>
    <scope>NUCLEOTIDE SEQUENCE</scope>
    <source>
        <strain evidence="2">NZFS 4037</strain>
    </source>
</reference>
<comment type="caution">
    <text evidence="2">The sequence shown here is derived from an EMBL/GenBank/DDBJ whole genome shotgun (WGS) entry which is preliminary data.</text>
</comment>
<gene>
    <name evidence="2" type="ORF">JG688_00003444</name>
</gene>
<name>A0A8J5ITF1_9STRA</name>
<dbReference type="EMBL" id="JAENGY010000107">
    <property type="protein sequence ID" value="KAG6973635.1"/>
    <property type="molecule type" value="Genomic_DNA"/>
</dbReference>
<accession>A0A8J5ITF1</accession>